<dbReference type="EMBL" id="JAVXUO010002642">
    <property type="protein sequence ID" value="KAK2970816.1"/>
    <property type="molecule type" value="Genomic_DNA"/>
</dbReference>
<dbReference type="Proteomes" id="UP001187471">
    <property type="component" value="Unassembled WGS sequence"/>
</dbReference>
<feature type="domain" description="Retrotransposon gag" evidence="1">
    <location>
        <begin position="21"/>
        <end position="113"/>
    </location>
</feature>
<accession>A0AA88U6V1</accession>
<comment type="caution">
    <text evidence="2">The sequence shown here is derived from an EMBL/GenBank/DDBJ whole genome shotgun (WGS) entry which is preliminary data.</text>
</comment>
<gene>
    <name evidence="2" type="ORF">RJ640_010088</name>
</gene>
<keyword evidence="3" id="KW-1185">Reference proteome</keyword>
<organism evidence="2 3">
    <name type="scientific">Escallonia rubra</name>
    <dbReference type="NCBI Taxonomy" id="112253"/>
    <lineage>
        <taxon>Eukaryota</taxon>
        <taxon>Viridiplantae</taxon>
        <taxon>Streptophyta</taxon>
        <taxon>Embryophyta</taxon>
        <taxon>Tracheophyta</taxon>
        <taxon>Spermatophyta</taxon>
        <taxon>Magnoliopsida</taxon>
        <taxon>eudicotyledons</taxon>
        <taxon>Gunneridae</taxon>
        <taxon>Pentapetalae</taxon>
        <taxon>asterids</taxon>
        <taxon>campanulids</taxon>
        <taxon>Escalloniales</taxon>
        <taxon>Escalloniaceae</taxon>
        <taxon>Escallonia</taxon>
    </lineage>
</organism>
<dbReference type="AlphaFoldDB" id="A0AA88U6V1"/>
<evidence type="ECO:0000313" key="3">
    <source>
        <dbReference type="Proteomes" id="UP001187471"/>
    </source>
</evidence>
<reference evidence="2" key="1">
    <citation type="submission" date="2022-12" db="EMBL/GenBank/DDBJ databases">
        <title>Draft genome assemblies for two species of Escallonia (Escalloniales).</title>
        <authorList>
            <person name="Chanderbali A."/>
            <person name="Dervinis C."/>
            <person name="Anghel I."/>
            <person name="Soltis D."/>
            <person name="Soltis P."/>
            <person name="Zapata F."/>
        </authorList>
    </citation>
    <scope>NUCLEOTIDE SEQUENCE</scope>
    <source>
        <strain evidence="2">UCBG92.1500</strain>
        <tissue evidence="2">Leaf</tissue>
    </source>
</reference>
<dbReference type="InterPro" id="IPR005162">
    <property type="entry name" value="Retrotrans_gag_dom"/>
</dbReference>
<name>A0AA88U6V1_9ASTE</name>
<proteinExistence type="predicted"/>
<sequence length="155" mass="18237">MGYNTRQGKQHQLNEHYKVSFASVHFDGQVEFWYGTYIKGRGRVSWLNFVRDLHARFSSLFRESVIGEFHKLRQTTTVEQYYNDFETLRSILVSGGSKFEEGYFIQSFISGLKDEIRLEVEKFDAGDLSRAIFLARKHEARLNNAWYHPITIART</sequence>
<evidence type="ECO:0000313" key="2">
    <source>
        <dbReference type="EMBL" id="KAK2970816.1"/>
    </source>
</evidence>
<dbReference type="Pfam" id="PF03732">
    <property type="entry name" value="Retrotrans_gag"/>
    <property type="match status" value="1"/>
</dbReference>
<protein>
    <recommendedName>
        <fullName evidence="1">Retrotransposon gag domain-containing protein</fullName>
    </recommendedName>
</protein>
<evidence type="ECO:0000259" key="1">
    <source>
        <dbReference type="Pfam" id="PF03732"/>
    </source>
</evidence>